<comment type="caution">
    <text evidence="2">The sequence shown here is derived from an EMBL/GenBank/DDBJ whole genome shotgun (WGS) entry which is preliminary data.</text>
</comment>
<feature type="non-terminal residue" evidence="2">
    <location>
        <position position="96"/>
    </location>
</feature>
<evidence type="ECO:0000313" key="3">
    <source>
        <dbReference type="Proteomes" id="UP001239994"/>
    </source>
</evidence>
<sequence length="96" mass="10544">MPHCRRIPGVNMEPLPWTEKLRVDPLVMCSSFLPGVVCESGNICPHEASGVMTWGVQWGVLFSGWAADLVKDSLSPPPHGSAKWGKRSWIADTSKE</sequence>
<protein>
    <submittedName>
        <fullName evidence="2">Uncharacterized protein</fullName>
    </submittedName>
</protein>
<evidence type="ECO:0000313" key="2">
    <source>
        <dbReference type="EMBL" id="KAK1787574.1"/>
    </source>
</evidence>
<gene>
    <name evidence="2" type="ORF">P4O66_016074</name>
</gene>
<evidence type="ECO:0000256" key="1">
    <source>
        <dbReference type="SAM" id="MobiDB-lite"/>
    </source>
</evidence>
<reference evidence="2" key="1">
    <citation type="submission" date="2023-03" db="EMBL/GenBank/DDBJ databases">
        <title>Electrophorus voltai genome.</title>
        <authorList>
            <person name="Bian C."/>
        </authorList>
    </citation>
    <scope>NUCLEOTIDE SEQUENCE</scope>
    <source>
        <strain evidence="2">CB-2022</strain>
        <tissue evidence="2">Muscle</tissue>
    </source>
</reference>
<name>A0AAD8YW89_9TELE</name>
<feature type="region of interest" description="Disordered" evidence="1">
    <location>
        <begin position="74"/>
        <end position="96"/>
    </location>
</feature>
<dbReference type="AlphaFoldDB" id="A0AAD8YW89"/>
<keyword evidence="3" id="KW-1185">Reference proteome</keyword>
<accession>A0AAD8YW89</accession>
<dbReference type="Proteomes" id="UP001239994">
    <property type="component" value="Unassembled WGS sequence"/>
</dbReference>
<dbReference type="EMBL" id="JAROKS010000023">
    <property type="protein sequence ID" value="KAK1787574.1"/>
    <property type="molecule type" value="Genomic_DNA"/>
</dbReference>
<proteinExistence type="predicted"/>
<organism evidence="2 3">
    <name type="scientific">Electrophorus voltai</name>
    <dbReference type="NCBI Taxonomy" id="2609070"/>
    <lineage>
        <taxon>Eukaryota</taxon>
        <taxon>Metazoa</taxon>
        <taxon>Chordata</taxon>
        <taxon>Craniata</taxon>
        <taxon>Vertebrata</taxon>
        <taxon>Euteleostomi</taxon>
        <taxon>Actinopterygii</taxon>
        <taxon>Neopterygii</taxon>
        <taxon>Teleostei</taxon>
        <taxon>Ostariophysi</taxon>
        <taxon>Gymnotiformes</taxon>
        <taxon>Gymnotoidei</taxon>
        <taxon>Gymnotidae</taxon>
        <taxon>Electrophorus</taxon>
    </lineage>
</organism>